<dbReference type="PROSITE" id="PS51257">
    <property type="entry name" value="PROKAR_LIPOPROTEIN"/>
    <property type="match status" value="1"/>
</dbReference>
<feature type="region of interest" description="Disordered" evidence="1">
    <location>
        <begin position="31"/>
        <end position="69"/>
    </location>
</feature>
<dbReference type="RefSeq" id="WP_255866048.1">
    <property type="nucleotide sequence ID" value="NZ_CP104263.1"/>
</dbReference>
<protein>
    <recommendedName>
        <fullName evidence="5">Lipoprotein</fullName>
    </recommendedName>
</protein>
<feature type="signal peptide" evidence="2">
    <location>
        <begin position="1"/>
        <end position="18"/>
    </location>
</feature>
<evidence type="ECO:0000256" key="1">
    <source>
        <dbReference type="SAM" id="MobiDB-lite"/>
    </source>
</evidence>
<keyword evidence="2" id="KW-0732">Signal</keyword>
<comment type="caution">
    <text evidence="3">The sequence shown here is derived from an EMBL/GenBank/DDBJ whole genome shotgun (WGS) entry which is preliminary data.</text>
</comment>
<proteinExistence type="predicted"/>
<feature type="chain" id="PRO_5046074298" description="Lipoprotein" evidence="2">
    <location>
        <begin position="19"/>
        <end position="199"/>
    </location>
</feature>
<evidence type="ECO:0000313" key="4">
    <source>
        <dbReference type="Proteomes" id="UP001206924"/>
    </source>
</evidence>
<feature type="compositionally biased region" description="Low complexity" evidence="1">
    <location>
        <begin position="31"/>
        <end position="68"/>
    </location>
</feature>
<dbReference type="Proteomes" id="UP001206924">
    <property type="component" value="Unassembled WGS sequence"/>
</dbReference>
<evidence type="ECO:0000313" key="3">
    <source>
        <dbReference type="EMBL" id="MCQ1950838.1"/>
    </source>
</evidence>
<evidence type="ECO:0008006" key="5">
    <source>
        <dbReference type="Google" id="ProtNLM"/>
    </source>
</evidence>
<keyword evidence="4" id="KW-1185">Reference proteome</keyword>
<gene>
    <name evidence="3" type="ORF">NNX28_12995</name>
</gene>
<organism evidence="3 4">
    <name type="scientific">Arthrobacter jinronghuae</name>
    <dbReference type="NCBI Taxonomy" id="2964609"/>
    <lineage>
        <taxon>Bacteria</taxon>
        <taxon>Bacillati</taxon>
        <taxon>Actinomycetota</taxon>
        <taxon>Actinomycetes</taxon>
        <taxon>Micrococcales</taxon>
        <taxon>Micrococcaceae</taxon>
        <taxon>Arthrobacter</taxon>
    </lineage>
</organism>
<dbReference type="EMBL" id="JANFLP010000013">
    <property type="protein sequence ID" value="MCQ1950838.1"/>
    <property type="molecule type" value="Genomic_DNA"/>
</dbReference>
<reference evidence="3 4" key="1">
    <citation type="submission" date="2022-07" db="EMBL/GenBank/DDBJ databases">
        <title>Novel species in genus Arthrobacter.</title>
        <authorList>
            <person name="Liu Y."/>
        </authorList>
    </citation>
    <scope>NUCLEOTIDE SEQUENCE [LARGE SCALE GENOMIC DNA]</scope>
    <source>
        <strain evidence="4">zg-Y859</strain>
    </source>
</reference>
<accession>A0ABT1NSY1</accession>
<evidence type="ECO:0000256" key="2">
    <source>
        <dbReference type="SAM" id="SignalP"/>
    </source>
</evidence>
<name>A0ABT1NSY1_9MICC</name>
<sequence length="199" mass="19691">MHKGSVAGLLLISSLGLAGCSSEAAKQPVSAASPSVSASAKTTPAPSTTGTTAPATPATAPSTSAPADDAAHPLTAITVAQRLQAAVPTITSVIEVTEANDSTGSIGQPGKYTSAAWIADTGAAATENSVVGGAVVEVFASEAEAQARLSALQQHIGQGPAFNAEYHYLQGTVLLRVSGALSSEQAALYEQAFTGATLE</sequence>